<dbReference type="OrthoDB" id="3250441at2759"/>
<protein>
    <submittedName>
        <fullName evidence="1">Uncharacterized protein</fullName>
    </submittedName>
</protein>
<dbReference type="AlphaFoldDB" id="A0A0C2Y1X7"/>
<dbReference type="Proteomes" id="UP000053424">
    <property type="component" value="Unassembled WGS sequence"/>
</dbReference>
<evidence type="ECO:0000313" key="2">
    <source>
        <dbReference type="Proteomes" id="UP000053424"/>
    </source>
</evidence>
<organism evidence="1 2">
    <name type="scientific">Hebeloma cylindrosporum</name>
    <dbReference type="NCBI Taxonomy" id="76867"/>
    <lineage>
        <taxon>Eukaryota</taxon>
        <taxon>Fungi</taxon>
        <taxon>Dikarya</taxon>
        <taxon>Basidiomycota</taxon>
        <taxon>Agaricomycotina</taxon>
        <taxon>Agaricomycetes</taxon>
        <taxon>Agaricomycetidae</taxon>
        <taxon>Agaricales</taxon>
        <taxon>Agaricineae</taxon>
        <taxon>Hymenogastraceae</taxon>
        <taxon>Hebeloma</taxon>
    </lineage>
</organism>
<name>A0A0C2Y1X7_HEBCY</name>
<evidence type="ECO:0000313" key="1">
    <source>
        <dbReference type="EMBL" id="KIM43858.1"/>
    </source>
</evidence>
<sequence length="99" mass="10897">MSVLGDQLYSLHKKLRKDLGERLDSLRPASSSSEIINNSTKLLTCDAARIHLGRPGGAPVAIFNPALATLQHHLDQVQVTSADVYNNGKYIKEIPWTCQ</sequence>
<proteinExistence type="predicted"/>
<accession>A0A0C2Y1X7</accession>
<dbReference type="EMBL" id="KN831775">
    <property type="protein sequence ID" value="KIM43858.1"/>
    <property type="molecule type" value="Genomic_DNA"/>
</dbReference>
<keyword evidence="2" id="KW-1185">Reference proteome</keyword>
<reference evidence="1 2" key="1">
    <citation type="submission" date="2014-04" db="EMBL/GenBank/DDBJ databases">
        <authorList>
            <consortium name="DOE Joint Genome Institute"/>
            <person name="Kuo A."/>
            <person name="Gay G."/>
            <person name="Dore J."/>
            <person name="Kohler A."/>
            <person name="Nagy L.G."/>
            <person name="Floudas D."/>
            <person name="Copeland A."/>
            <person name="Barry K.W."/>
            <person name="Cichocki N."/>
            <person name="Veneault-Fourrey C."/>
            <person name="LaButti K."/>
            <person name="Lindquist E.A."/>
            <person name="Lipzen A."/>
            <person name="Lundell T."/>
            <person name="Morin E."/>
            <person name="Murat C."/>
            <person name="Sun H."/>
            <person name="Tunlid A."/>
            <person name="Henrissat B."/>
            <person name="Grigoriev I.V."/>
            <person name="Hibbett D.S."/>
            <person name="Martin F."/>
            <person name="Nordberg H.P."/>
            <person name="Cantor M.N."/>
            <person name="Hua S.X."/>
        </authorList>
    </citation>
    <scope>NUCLEOTIDE SEQUENCE [LARGE SCALE GENOMIC DNA]</scope>
    <source>
        <strain evidence="2">h7</strain>
    </source>
</reference>
<reference evidence="2" key="2">
    <citation type="submission" date="2015-01" db="EMBL/GenBank/DDBJ databases">
        <title>Evolutionary Origins and Diversification of the Mycorrhizal Mutualists.</title>
        <authorList>
            <consortium name="DOE Joint Genome Institute"/>
            <consortium name="Mycorrhizal Genomics Consortium"/>
            <person name="Kohler A."/>
            <person name="Kuo A."/>
            <person name="Nagy L.G."/>
            <person name="Floudas D."/>
            <person name="Copeland A."/>
            <person name="Barry K.W."/>
            <person name="Cichocki N."/>
            <person name="Veneault-Fourrey C."/>
            <person name="LaButti K."/>
            <person name="Lindquist E.A."/>
            <person name="Lipzen A."/>
            <person name="Lundell T."/>
            <person name="Morin E."/>
            <person name="Murat C."/>
            <person name="Riley R."/>
            <person name="Ohm R."/>
            <person name="Sun H."/>
            <person name="Tunlid A."/>
            <person name="Henrissat B."/>
            <person name="Grigoriev I.V."/>
            <person name="Hibbett D.S."/>
            <person name="Martin F."/>
        </authorList>
    </citation>
    <scope>NUCLEOTIDE SEQUENCE [LARGE SCALE GENOMIC DNA]</scope>
    <source>
        <strain evidence="2">h7</strain>
    </source>
</reference>
<dbReference type="HOGENOM" id="CLU_2320695_0_0_1"/>
<gene>
    <name evidence="1" type="ORF">M413DRAFT_26148</name>
</gene>